<dbReference type="HOGENOM" id="CLU_114616_0_0_1"/>
<protein>
    <submittedName>
        <fullName evidence="2">Uncharacterized protein</fullName>
    </submittedName>
</protein>
<dbReference type="EMBL" id="KN834933">
    <property type="protein sequence ID" value="KIK50069.1"/>
    <property type="molecule type" value="Genomic_DNA"/>
</dbReference>
<dbReference type="Proteomes" id="UP000053593">
    <property type="component" value="Unassembled WGS sequence"/>
</dbReference>
<feature type="compositionally biased region" description="Acidic residues" evidence="1">
    <location>
        <begin position="98"/>
        <end position="108"/>
    </location>
</feature>
<organism evidence="2 3">
    <name type="scientific">Collybiopsis luxurians FD-317 M1</name>
    <dbReference type="NCBI Taxonomy" id="944289"/>
    <lineage>
        <taxon>Eukaryota</taxon>
        <taxon>Fungi</taxon>
        <taxon>Dikarya</taxon>
        <taxon>Basidiomycota</taxon>
        <taxon>Agaricomycotina</taxon>
        <taxon>Agaricomycetes</taxon>
        <taxon>Agaricomycetidae</taxon>
        <taxon>Agaricales</taxon>
        <taxon>Marasmiineae</taxon>
        <taxon>Omphalotaceae</taxon>
        <taxon>Collybiopsis</taxon>
        <taxon>Collybiopsis luxurians</taxon>
    </lineage>
</organism>
<feature type="region of interest" description="Disordered" evidence="1">
    <location>
        <begin position="70"/>
        <end position="150"/>
    </location>
</feature>
<feature type="compositionally biased region" description="Polar residues" evidence="1">
    <location>
        <begin position="140"/>
        <end position="150"/>
    </location>
</feature>
<sequence>MASDSVPAFFIDWTKYPNMTRVKCCLAFKYIMPSTTSALEPKLQPTRSGNAKIRVLKKFRTKIRYMWPQSKKDRSFEEAEWSSGMRKPQPTGGKIFGAEDDEDDEPPFDSDLVLLHQHMGDRIDSDEEVDPNPQDPPASKPSNPSSQDFQIHSQLANQLLVFR</sequence>
<evidence type="ECO:0000313" key="3">
    <source>
        <dbReference type="Proteomes" id="UP000053593"/>
    </source>
</evidence>
<evidence type="ECO:0000313" key="2">
    <source>
        <dbReference type="EMBL" id="KIK50069.1"/>
    </source>
</evidence>
<dbReference type="AlphaFoldDB" id="A0A0D0BKV8"/>
<name>A0A0D0BKV8_9AGAR</name>
<accession>A0A0D0BKV8</accession>
<gene>
    <name evidence="2" type="ORF">GYMLUDRAFT_253293</name>
</gene>
<evidence type="ECO:0000256" key="1">
    <source>
        <dbReference type="SAM" id="MobiDB-lite"/>
    </source>
</evidence>
<reference evidence="2 3" key="1">
    <citation type="submission" date="2014-04" db="EMBL/GenBank/DDBJ databases">
        <title>Evolutionary Origins and Diversification of the Mycorrhizal Mutualists.</title>
        <authorList>
            <consortium name="DOE Joint Genome Institute"/>
            <consortium name="Mycorrhizal Genomics Consortium"/>
            <person name="Kohler A."/>
            <person name="Kuo A."/>
            <person name="Nagy L.G."/>
            <person name="Floudas D."/>
            <person name="Copeland A."/>
            <person name="Barry K.W."/>
            <person name="Cichocki N."/>
            <person name="Veneault-Fourrey C."/>
            <person name="LaButti K."/>
            <person name="Lindquist E.A."/>
            <person name="Lipzen A."/>
            <person name="Lundell T."/>
            <person name="Morin E."/>
            <person name="Murat C."/>
            <person name="Riley R."/>
            <person name="Ohm R."/>
            <person name="Sun H."/>
            <person name="Tunlid A."/>
            <person name="Henrissat B."/>
            <person name="Grigoriev I.V."/>
            <person name="Hibbett D.S."/>
            <person name="Martin F."/>
        </authorList>
    </citation>
    <scope>NUCLEOTIDE SEQUENCE [LARGE SCALE GENOMIC DNA]</scope>
    <source>
        <strain evidence="2 3">FD-317 M1</strain>
    </source>
</reference>
<proteinExistence type="predicted"/>
<keyword evidence="3" id="KW-1185">Reference proteome</keyword>